<keyword evidence="4" id="KW-0813">Transport</keyword>
<dbReference type="InterPro" id="IPR050721">
    <property type="entry name" value="Trk_Ktr_HKT_K-transport"/>
</dbReference>
<dbReference type="SUPFAM" id="SSF81324">
    <property type="entry name" value="Voltage-gated potassium channels"/>
    <property type="match status" value="1"/>
</dbReference>
<protein>
    <submittedName>
        <fullName evidence="4">Potassium channel protein</fullName>
    </submittedName>
</protein>
<keyword evidence="5" id="KW-1185">Reference proteome</keyword>
<dbReference type="GO" id="GO:0005886">
    <property type="term" value="C:plasma membrane"/>
    <property type="evidence" value="ECO:0007669"/>
    <property type="project" value="UniProtKB-SubCell"/>
</dbReference>
<feature type="transmembrane region" description="Helical" evidence="2">
    <location>
        <begin position="49"/>
        <end position="66"/>
    </location>
</feature>
<sequence length="334" mass="37671">MSLHTFFQWYFRTPIFLRLLLTVATFMVFFGIVIHWIEPEAFPTVFEGIWWAVITGSTVGYGDLVPETVTGKIVGILLIIAGGGLVTFYMATVSASTVKYEKDLAKGKIEYKGEQHIIFIGWNERTKQLVEMVQQFAPKEHVVLIDHTLRAIPYKQWPIHFIQGNGSEDDTLMKANIAKARAAIITSDPSMEERQADQSSILDTVAIRGLNPNIFIITEILTKEQIANAKRAGADTVIRSNDFMSTLFFHALYRKGQTDPFYTLVGQLSSQQYKQVEVPHHLVGETFLTCSLEFLKQEDLLLGLIKEGELHINPPTQTILTNADDLIVLSPLRK</sequence>
<keyword evidence="2" id="KW-0472">Membrane</keyword>
<evidence type="ECO:0000313" key="5">
    <source>
        <dbReference type="Proteomes" id="UP000030401"/>
    </source>
</evidence>
<dbReference type="PANTHER" id="PTHR43833:SF9">
    <property type="entry name" value="POTASSIUM CHANNEL PROTEIN YUGO-RELATED"/>
    <property type="match status" value="1"/>
</dbReference>
<reference evidence="4 5" key="1">
    <citation type="submission" date="2013-08" db="EMBL/GenBank/DDBJ databases">
        <authorList>
            <person name="Huang J."/>
            <person name="Wang G."/>
        </authorList>
    </citation>
    <scope>NUCLEOTIDE SEQUENCE [LARGE SCALE GENOMIC DNA]</scope>
    <source>
        <strain evidence="4 5">JSM 072002</strain>
    </source>
</reference>
<evidence type="ECO:0000256" key="1">
    <source>
        <dbReference type="ARBA" id="ARBA00004651"/>
    </source>
</evidence>
<name>A0A0A5G3V5_9BACI</name>
<evidence type="ECO:0000256" key="2">
    <source>
        <dbReference type="SAM" id="Phobius"/>
    </source>
</evidence>
<comment type="subcellular location">
    <subcellularLocation>
        <location evidence="1">Cell membrane</location>
        <topology evidence="1">Multi-pass membrane protein</topology>
    </subcellularLocation>
</comment>
<feature type="domain" description="RCK N-terminal" evidence="3">
    <location>
        <begin position="114"/>
        <end position="238"/>
    </location>
</feature>
<feature type="transmembrane region" description="Helical" evidence="2">
    <location>
        <begin position="73"/>
        <end position="91"/>
    </location>
</feature>
<dbReference type="EMBL" id="AVPG01000011">
    <property type="protein sequence ID" value="KGX86734.1"/>
    <property type="molecule type" value="Genomic_DNA"/>
</dbReference>
<dbReference type="Pfam" id="PF02254">
    <property type="entry name" value="TrkA_N"/>
    <property type="match status" value="1"/>
</dbReference>
<dbReference type="Proteomes" id="UP000030401">
    <property type="component" value="Unassembled WGS sequence"/>
</dbReference>
<dbReference type="PROSITE" id="PS51201">
    <property type="entry name" value="RCK_N"/>
    <property type="match status" value="1"/>
</dbReference>
<dbReference type="OrthoDB" id="9785285at2"/>
<dbReference type="InterPro" id="IPR003148">
    <property type="entry name" value="RCK_N"/>
</dbReference>
<evidence type="ECO:0000259" key="3">
    <source>
        <dbReference type="PROSITE" id="PS51201"/>
    </source>
</evidence>
<keyword evidence="4" id="KW-0407">Ion channel</keyword>
<dbReference type="Gene3D" id="3.40.50.720">
    <property type="entry name" value="NAD(P)-binding Rossmann-like Domain"/>
    <property type="match status" value="1"/>
</dbReference>
<gene>
    <name evidence="4" type="ORF">N784_03820</name>
</gene>
<feature type="transmembrane region" description="Helical" evidence="2">
    <location>
        <begin position="15"/>
        <end position="37"/>
    </location>
</feature>
<dbReference type="InterPro" id="IPR036291">
    <property type="entry name" value="NAD(P)-bd_dom_sf"/>
</dbReference>
<dbReference type="GO" id="GO:0006813">
    <property type="term" value="P:potassium ion transport"/>
    <property type="evidence" value="ECO:0007669"/>
    <property type="project" value="InterPro"/>
</dbReference>
<comment type="caution">
    <text evidence="4">The sequence shown here is derived from an EMBL/GenBank/DDBJ whole genome shotgun (WGS) entry which is preliminary data.</text>
</comment>
<dbReference type="InterPro" id="IPR013099">
    <property type="entry name" value="K_chnl_dom"/>
</dbReference>
<organism evidence="4 5">
    <name type="scientific">Pontibacillus litoralis JSM 072002</name>
    <dbReference type="NCBI Taxonomy" id="1385512"/>
    <lineage>
        <taxon>Bacteria</taxon>
        <taxon>Bacillati</taxon>
        <taxon>Bacillota</taxon>
        <taxon>Bacilli</taxon>
        <taxon>Bacillales</taxon>
        <taxon>Bacillaceae</taxon>
        <taxon>Pontibacillus</taxon>
    </lineage>
</organism>
<dbReference type="STRING" id="1385512.N784_03820"/>
<proteinExistence type="predicted"/>
<dbReference type="SUPFAM" id="SSF51735">
    <property type="entry name" value="NAD(P)-binding Rossmann-fold domains"/>
    <property type="match status" value="1"/>
</dbReference>
<keyword evidence="4" id="KW-0406">Ion transport</keyword>
<keyword evidence="2" id="KW-1133">Transmembrane helix</keyword>
<dbReference type="GO" id="GO:0034220">
    <property type="term" value="P:monoatomic ion transmembrane transport"/>
    <property type="evidence" value="ECO:0007669"/>
    <property type="project" value="UniProtKB-KW"/>
</dbReference>
<dbReference type="PANTHER" id="PTHR43833">
    <property type="entry name" value="POTASSIUM CHANNEL PROTEIN 2-RELATED-RELATED"/>
    <property type="match status" value="1"/>
</dbReference>
<keyword evidence="2" id="KW-0812">Transmembrane</keyword>
<dbReference type="AlphaFoldDB" id="A0A0A5G3V5"/>
<dbReference type="Pfam" id="PF07885">
    <property type="entry name" value="Ion_trans_2"/>
    <property type="match status" value="1"/>
</dbReference>
<dbReference type="Gene3D" id="1.10.287.70">
    <property type="match status" value="1"/>
</dbReference>
<dbReference type="eggNOG" id="COG1226">
    <property type="taxonomic scope" value="Bacteria"/>
</dbReference>
<dbReference type="RefSeq" id="WP_036834172.1">
    <property type="nucleotide sequence ID" value="NZ_AVPG01000011.1"/>
</dbReference>
<evidence type="ECO:0000313" key="4">
    <source>
        <dbReference type="EMBL" id="KGX86734.1"/>
    </source>
</evidence>
<accession>A0A0A5G3V5</accession>